<name>A0ABY5Y211_9BACT</name>
<dbReference type="RefSeq" id="WP_334315832.1">
    <property type="nucleotide sequence ID" value="NZ_CP065938.1"/>
</dbReference>
<organism evidence="1 2">
    <name type="scientific">Taurinivorans muris</name>
    <dbReference type="NCBI Taxonomy" id="2787751"/>
    <lineage>
        <taxon>Bacteria</taxon>
        <taxon>Pseudomonadati</taxon>
        <taxon>Thermodesulfobacteriota</taxon>
        <taxon>Desulfovibrionia</taxon>
        <taxon>Desulfovibrionales</taxon>
        <taxon>Desulfovibrionaceae</taxon>
        <taxon>Taurinivorans</taxon>
    </lineage>
</organism>
<sequence>MSTLCHDFAQSAYNYGFDTKTLRTNFQYSTIENNSCIGQDALYILKKRAMIRDLWKLIPLDTEEKTPEIENGLLFDLPVICSNPYEFYGQYSEKQVPIQ</sequence>
<dbReference type="Proteomes" id="UP001058120">
    <property type="component" value="Chromosome"/>
</dbReference>
<accession>A0ABY5Y211</accession>
<evidence type="ECO:0000313" key="2">
    <source>
        <dbReference type="Proteomes" id="UP001058120"/>
    </source>
</evidence>
<dbReference type="EMBL" id="CP065938">
    <property type="protein sequence ID" value="UWX06229.1"/>
    <property type="molecule type" value="Genomic_DNA"/>
</dbReference>
<evidence type="ECO:0000313" key="1">
    <source>
        <dbReference type="EMBL" id="UWX06229.1"/>
    </source>
</evidence>
<proteinExistence type="predicted"/>
<keyword evidence="2" id="KW-1185">Reference proteome</keyword>
<gene>
    <name evidence="1" type="ORF">JBF11_02615</name>
</gene>
<protein>
    <submittedName>
        <fullName evidence="1">Uncharacterized protein</fullName>
    </submittedName>
</protein>
<reference evidence="1" key="1">
    <citation type="submission" date="2020-12" db="EMBL/GenBank/DDBJ databases">
        <title>Taurinivorans muris gen. nov., sp. nov., fundamental and realized metabolic niche of a ubiquitous sulfidogenic bacterium in the murine intestine.</title>
        <authorList>
            <person name="Ye H."/>
            <person name="Hanson B.T."/>
            <person name="Loy A."/>
        </authorList>
    </citation>
    <scope>NUCLEOTIDE SEQUENCE</scope>
    <source>
        <strain evidence="1">LT0009</strain>
    </source>
</reference>